<dbReference type="InterPro" id="IPR018673">
    <property type="entry name" value="DUF2141"/>
</dbReference>
<dbReference type="Proteomes" id="UP000475249">
    <property type="component" value="Unassembled WGS sequence"/>
</dbReference>
<keyword evidence="1" id="KW-0732">Signal</keyword>
<comment type="caution">
    <text evidence="2">The sequence shown here is derived from an EMBL/GenBank/DDBJ whole genome shotgun (WGS) entry which is preliminary data.</text>
</comment>
<gene>
    <name evidence="2" type="ORF">GTQ38_02070</name>
</gene>
<dbReference type="RefSeq" id="WP_161433557.1">
    <property type="nucleotide sequence ID" value="NZ_WXYO01000001.1"/>
</dbReference>
<protein>
    <submittedName>
        <fullName evidence="2">DUF2141 domain-containing protein</fullName>
    </submittedName>
</protein>
<keyword evidence="3" id="KW-1185">Reference proteome</keyword>
<reference evidence="2 3" key="1">
    <citation type="submission" date="2020-01" db="EMBL/GenBank/DDBJ databases">
        <title>Bacteria diversity of Porities sp.</title>
        <authorList>
            <person name="Wang G."/>
        </authorList>
    </citation>
    <scope>NUCLEOTIDE SEQUENCE [LARGE SCALE GENOMIC DNA]</scope>
    <source>
        <strain evidence="2 3">R33</strain>
    </source>
</reference>
<dbReference type="AlphaFoldDB" id="A0A6L9E834"/>
<dbReference type="Pfam" id="PF09912">
    <property type="entry name" value="DUF2141"/>
    <property type="match status" value="1"/>
</dbReference>
<sequence>MKYILFLLLTFPILASAQNTLSVEVQGVKNSEGNISVAVYKEAKGFLKFDQVYKSDSTQAKKGTTRLLIEDLPEGEYALAIFHDENGNNELDTNWLGIPKEDIGFSNARMKTFGPPSFKECSIPLHKSSEIKVILQ</sequence>
<feature type="chain" id="PRO_5027030268" evidence="1">
    <location>
        <begin position="18"/>
        <end position="136"/>
    </location>
</feature>
<evidence type="ECO:0000256" key="1">
    <source>
        <dbReference type="SAM" id="SignalP"/>
    </source>
</evidence>
<feature type="signal peptide" evidence="1">
    <location>
        <begin position="1"/>
        <end position="17"/>
    </location>
</feature>
<proteinExistence type="predicted"/>
<accession>A0A6L9E834</accession>
<evidence type="ECO:0000313" key="3">
    <source>
        <dbReference type="Proteomes" id="UP000475249"/>
    </source>
</evidence>
<name>A0A6L9E834_9FLAO</name>
<organism evidence="2 3">
    <name type="scientific">Poritiphilus flavus</name>
    <dbReference type="NCBI Taxonomy" id="2697053"/>
    <lineage>
        <taxon>Bacteria</taxon>
        <taxon>Pseudomonadati</taxon>
        <taxon>Bacteroidota</taxon>
        <taxon>Flavobacteriia</taxon>
        <taxon>Flavobacteriales</taxon>
        <taxon>Flavobacteriaceae</taxon>
        <taxon>Poritiphilus</taxon>
    </lineage>
</organism>
<dbReference type="EMBL" id="WXYO01000001">
    <property type="protein sequence ID" value="NAS10768.1"/>
    <property type="molecule type" value="Genomic_DNA"/>
</dbReference>
<evidence type="ECO:0000313" key="2">
    <source>
        <dbReference type="EMBL" id="NAS10768.1"/>
    </source>
</evidence>